<dbReference type="AlphaFoldDB" id="A0A3G8M3H3"/>
<dbReference type="GO" id="GO:0005886">
    <property type="term" value="C:plasma membrane"/>
    <property type="evidence" value="ECO:0007669"/>
    <property type="project" value="TreeGrafter"/>
</dbReference>
<evidence type="ECO:0000256" key="3">
    <source>
        <dbReference type="ARBA" id="ARBA00012071"/>
    </source>
</evidence>
<keyword evidence="7 13" id="KW-0808">Transferase</keyword>
<dbReference type="InterPro" id="IPR027417">
    <property type="entry name" value="P-loop_NTPase"/>
</dbReference>
<comment type="similarity">
    <text evidence="13">Belongs to the LpxK family.</text>
</comment>
<comment type="function">
    <text evidence="1 13">Transfers the gamma-phosphate of ATP to the 4'-position of a tetraacyldisaccharide 1-phosphate intermediate (termed DS-1-P) to form tetraacyldisaccharide 1,4'-bis-phosphate (lipid IVA).</text>
</comment>
<evidence type="ECO:0000256" key="10">
    <source>
        <dbReference type="ARBA" id="ARBA00022840"/>
    </source>
</evidence>
<evidence type="ECO:0000256" key="6">
    <source>
        <dbReference type="ARBA" id="ARBA00022556"/>
    </source>
</evidence>
<evidence type="ECO:0000256" key="2">
    <source>
        <dbReference type="ARBA" id="ARBA00004870"/>
    </source>
</evidence>
<dbReference type="InterPro" id="IPR003758">
    <property type="entry name" value="LpxK"/>
</dbReference>
<dbReference type="PANTHER" id="PTHR42724">
    <property type="entry name" value="TETRAACYLDISACCHARIDE 4'-KINASE"/>
    <property type="match status" value="1"/>
</dbReference>
<keyword evidence="5 13" id="KW-0444">Lipid biosynthesis</keyword>
<dbReference type="HAMAP" id="MF_00409">
    <property type="entry name" value="LpxK"/>
    <property type="match status" value="1"/>
</dbReference>
<dbReference type="CDD" id="cd01983">
    <property type="entry name" value="SIMIBI"/>
    <property type="match status" value="1"/>
</dbReference>
<gene>
    <name evidence="13 14" type="primary">lpxK</name>
    <name evidence="14" type="ORF">EHO51_05310</name>
</gene>
<dbReference type="NCBIfam" id="TIGR00682">
    <property type="entry name" value="lpxK"/>
    <property type="match status" value="1"/>
</dbReference>
<dbReference type="Proteomes" id="UP000273982">
    <property type="component" value="Chromosome"/>
</dbReference>
<dbReference type="GO" id="GO:0009029">
    <property type="term" value="F:lipid-A 4'-kinase activity"/>
    <property type="evidence" value="ECO:0007669"/>
    <property type="project" value="UniProtKB-UniRule"/>
</dbReference>
<keyword evidence="6 13" id="KW-0441">Lipid A biosynthesis</keyword>
<evidence type="ECO:0000256" key="11">
    <source>
        <dbReference type="ARBA" id="ARBA00023098"/>
    </source>
</evidence>
<accession>A0A3G8M3H3</accession>
<evidence type="ECO:0000256" key="9">
    <source>
        <dbReference type="ARBA" id="ARBA00022777"/>
    </source>
</evidence>
<name>A0A3G8M3H3_9HYPH</name>
<evidence type="ECO:0000256" key="13">
    <source>
        <dbReference type="HAMAP-Rule" id="MF_00409"/>
    </source>
</evidence>
<dbReference type="Pfam" id="PF02606">
    <property type="entry name" value="LpxK"/>
    <property type="match status" value="1"/>
</dbReference>
<evidence type="ECO:0000256" key="8">
    <source>
        <dbReference type="ARBA" id="ARBA00022741"/>
    </source>
</evidence>
<evidence type="ECO:0000313" key="14">
    <source>
        <dbReference type="EMBL" id="AZG76194.1"/>
    </source>
</evidence>
<evidence type="ECO:0000256" key="7">
    <source>
        <dbReference type="ARBA" id="ARBA00022679"/>
    </source>
</evidence>
<dbReference type="GO" id="GO:0009245">
    <property type="term" value="P:lipid A biosynthetic process"/>
    <property type="evidence" value="ECO:0007669"/>
    <property type="project" value="UniProtKB-UniRule"/>
</dbReference>
<evidence type="ECO:0000256" key="4">
    <source>
        <dbReference type="ARBA" id="ARBA00016436"/>
    </source>
</evidence>
<reference evidence="14 15" key="1">
    <citation type="submission" date="2018-11" db="EMBL/GenBank/DDBJ databases">
        <title>Genome squencing of methanotrophic bacteria isolated from alkaline groundwater in Korea.</title>
        <authorList>
            <person name="Nguyen L.N."/>
        </authorList>
    </citation>
    <scope>NUCLEOTIDE SEQUENCE [LARGE SCALE GENOMIC DNA]</scope>
    <source>
        <strain evidence="14 15">GW6</strain>
    </source>
</reference>
<dbReference type="UniPathway" id="UPA00359">
    <property type="reaction ID" value="UER00482"/>
</dbReference>
<protein>
    <recommendedName>
        <fullName evidence="4 13">Tetraacyldisaccharide 4'-kinase</fullName>
        <ecNumber evidence="3 13">2.7.1.130</ecNumber>
    </recommendedName>
    <alternativeName>
        <fullName evidence="12 13">Lipid A 4'-kinase</fullName>
    </alternativeName>
</protein>
<sequence>MRAPAFWREDGATARLLSPLGALYGAIARKRLACDAPRANLPTIVVGGLTAGGDGKTPLAIAIAQRLKAAGERPALLTRGYRRRRGGTSSFVVDLTRHGADEIGDEALLLARVAPTIVGSDRIASADLAQRQGATVVILDDGFHSRRMTPDLTLIVVDSDYGAGNGRCMPAGPLRAPLDAQLAAADMLVVIGDGERGRDIAARANKPVIAAHLAPDSGAAEAMNGARLVAFAGIARPEKFFRLLEGCGADVAARVSFGDHRRFTQRDCATLSKLRQEQGARLVTTEKDAARMGGQLATLGVDTLPVALVFDDAVILDEALRGLCKADEARLSDP</sequence>
<dbReference type="EC" id="2.7.1.130" evidence="3 13"/>
<dbReference type="GO" id="GO:0009244">
    <property type="term" value="P:lipopolysaccharide core region biosynthetic process"/>
    <property type="evidence" value="ECO:0007669"/>
    <property type="project" value="TreeGrafter"/>
</dbReference>
<evidence type="ECO:0000256" key="12">
    <source>
        <dbReference type="ARBA" id="ARBA00029757"/>
    </source>
</evidence>
<comment type="pathway">
    <text evidence="2 13">Glycolipid biosynthesis; lipid IV(A) biosynthesis; lipid IV(A) from (3R)-3-hydroxytetradecanoyl-[acyl-carrier-protein] and UDP-N-acetyl-alpha-D-glucosamine: step 6/6.</text>
</comment>
<keyword evidence="11 13" id="KW-0443">Lipid metabolism</keyword>
<proteinExistence type="inferred from homology"/>
<dbReference type="EMBL" id="CP034086">
    <property type="protein sequence ID" value="AZG76194.1"/>
    <property type="molecule type" value="Genomic_DNA"/>
</dbReference>
<keyword evidence="8 13" id="KW-0547">Nucleotide-binding</keyword>
<comment type="catalytic activity">
    <reaction evidence="13">
        <text>a lipid A disaccharide + ATP = a lipid IVA + ADP + H(+)</text>
        <dbReference type="Rhea" id="RHEA:67840"/>
        <dbReference type="ChEBI" id="CHEBI:15378"/>
        <dbReference type="ChEBI" id="CHEBI:30616"/>
        <dbReference type="ChEBI" id="CHEBI:176343"/>
        <dbReference type="ChEBI" id="CHEBI:176425"/>
        <dbReference type="ChEBI" id="CHEBI:456216"/>
        <dbReference type="EC" id="2.7.1.130"/>
    </reaction>
</comment>
<dbReference type="RefSeq" id="WP_124738018.1">
    <property type="nucleotide sequence ID" value="NZ_CP034086.1"/>
</dbReference>
<organism evidence="14 15">
    <name type="scientific">Methylocystis rosea</name>
    <dbReference type="NCBI Taxonomy" id="173366"/>
    <lineage>
        <taxon>Bacteria</taxon>
        <taxon>Pseudomonadati</taxon>
        <taxon>Pseudomonadota</taxon>
        <taxon>Alphaproteobacteria</taxon>
        <taxon>Hyphomicrobiales</taxon>
        <taxon>Methylocystaceae</taxon>
        <taxon>Methylocystis</taxon>
    </lineage>
</organism>
<dbReference type="KEGG" id="mros:EHO51_05310"/>
<keyword evidence="9 13" id="KW-0418">Kinase</keyword>
<dbReference type="SUPFAM" id="SSF52540">
    <property type="entry name" value="P-loop containing nucleoside triphosphate hydrolases"/>
    <property type="match status" value="1"/>
</dbReference>
<evidence type="ECO:0000313" key="15">
    <source>
        <dbReference type="Proteomes" id="UP000273982"/>
    </source>
</evidence>
<evidence type="ECO:0000256" key="5">
    <source>
        <dbReference type="ARBA" id="ARBA00022516"/>
    </source>
</evidence>
<evidence type="ECO:0000256" key="1">
    <source>
        <dbReference type="ARBA" id="ARBA00002274"/>
    </source>
</evidence>
<dbReference type="GO" id="GO:0005524">
    <property type="term" value="F:ATP binding"/>
    <property type="evidence" value="ECO:0007669"/>
    <property type="project" value="UniProtKB-UniRule"/>
</dbReference>
<feature type="binding site" evidence="13">
    <location>
        <begin position="50"/>
        <end position="57"/>
    </location>
    <ligand>
        <name>ATP</name>
        <dbReference type="ChEBI" id="CHEBI:30616"/>
    </ligand>
</feature>
<keyword evidence="10 13" id="KW-0067">ATP-binding</keyword>
<dbReference type="PANTHER" id="PTHR42724:SF1">
    <property type="entry name" value="TETRAACYLDISACCHARIDE 4'-KINASE, MITOCHONDRIAL-RELATED"/>
    <property type="match status" value="1"/>
</dbReference>